<name>A0A1M7YH40_9BACT</name>
<organism evidence="1 2">
    <name type="scientific">Desulfopila aestuarii DSM 18488</name>
    <dbReference type="NCBI Taxonomy" id="1121416"/>
    <lineage>
        <taxon>Bacteria</taxon>
        <taxon>Pseudomonadati</taxon>
        <taxon>Thermodesulfobacteriota</taxon>
        <taxon>Desulfobulbia</taxon>
        <taxon>Desulfobulbales</taxon>
        <taxon>Desulfocapsaceae</taxon>
        <taxon>Desulfopila</taxon>
    </lineage>
</organism>
<dbReference type="OrthoDB" id="1898893at2"/>
<accession>A0A1M7YH40</accession>
<keyword evidence="2" id="KW-1185">Reference proteome</keyword>
<dbReference type="RefSeq" id="WP_073615712.1">
    <property type="nucleotide sequence ID" value="NZ_FRFE01000030.1"/>
</dbReference>
<dbReference type="AlphaFoldDB" id="A0A1M7YH40"/>
<dbReference type="Proteomes" id="UP000184603">
    <property type="component" value="Unassembled WGS sequence"/>
</dbReference>
<evidence type="ECO:0008006" key="3">
    <source>
        <dbReference type="Google" id="ProtNLM"/>
    </source>
</evidence>
<gene>
    <name evidence="1" type="ORF">SAMN02745220_04299</name>
</gene>
<dbReference type="EMBL" id="FRFE01000030">
    <property type="protein sequence ID" value="SHO51952.1"/>
    <property type="molecule type" value="Genomic_DNA"/>
</dbReference>
<evidence type="ECO:0000313" key="2">
    <source>
        <dbReference type="Proteomes" id="UP000184603"/>
    </source>
</evidence>
<proteinExistence type="predicted"/>
<sequence length="445" mass="50666">MKVEILDAVMGTGKSTEIINRVNDSPDTKYIILVPLLTEVERYKEALSSSEKGKRSDIVALDTKESETKTQRFLDAVQEGKTVIASHALFSLLSSWDLSGIPRGEYELIIDETIMLVERGELKDEDIQVAEKSGLIEKSEHPSIEWLEIYEMLPAGEAHIGKNGALSSIVKAVQGKHIYSVANRKVVFVVPPEKFEVFNSITILTYLFKGSETNGWLEVFKIPFEHLELYKDSAGGLKTKAHIGYYDGAKFKKLLDIYEGPYNDVGKKEPRAKGYPVGKKWFDQQMKKRKGGALPKLKNDTRSFFRNSSRGNEDNLWTCFKDHIEVLRDNHFSLKGTGEYPQGYLTFNTRATNDYADKHVLAFLLNINPFPEIELFFKAHGATFDKDNYALSVVLQWVWRSAIRNGDPVKLFLPSERMRSLVQDWLIDFLLRILAKPSKMPCKIK</sequence>
<protein>
    <recommendedName>
        <fullName evidence="3">DEAD/DEAH box helicase</fullName>
    </recommendedName>
</protein>
<reference evidence="1 2" key="1">
    <citation type="submission" date="2016-12" db="EMBL/GenBank/DDBJ databases">
        <authorList>
            <person name="Song W.-J."/>
            <person name="Kurnit D.M."/>
        </authorList>
    </citation>
    <scope>NUCLEOTIDE SEQUENCE [LARGE SCALE GENOMIC DNA]</scope>
    <source>
        <strain evidence="1 2">DSM 18488</strain>
    </source>
</reference>
<evidence type="ECO:0000313" key="1">
    <source>
        <dbReference type="EMBL" id="SHO51952.1"/>
    </source>
</evidence>